<proteinExistence type="predicted"/>
<evidence type="ECO:0000313" key="3">
    <source>
        <dbReference type="EMBL" id="CAA6799989.1"/>
    </source>
</evidence>
<sequence>DFMFQLTEEEYENLKSQIATSSSEHGGRRYLPYVFTEQGLYMLSSVLKSQIAIEVSISIMRTFTKIREFSMHYNTLARQIMELEKKHNKKFKEVFERLDSIVEETQKTDEKIMGFIRE</sequence>
<feature type="domain" description="KilA-N DNA-binding" evidence="2">
    <location>
        <begin position="1"/>
        <end position="46"/>
    </location>
</feature>
<evidence type="ECO:0000259" key="2">
    <source>
        <dbReference type="Pfam" id="PF10543"/>
    </source>
</evidence>
<accession>A0A6S6SA52</accession>
<name>A0A6S6SA52_9BACT</name>
<protein>
    <recommendedName>
        <fullName evidence="2">KilA-N DNA-binding domain-containing protein</fullName>
    </recommendedName>
</protein>
<evidence type="ECO:0000256" key="1">
    <source>
        <dbReference type="SAM" id="Coils"/>
    </source>
</evidence>
<keyword evidence="1" id="KW-0175">Coiled coil</keyword>
<organism evidence="3">
    <name type="scientific">uncultured Sulfurovum sp</name>
    <dbReference type="NCBI Taxonomy" id="269237"/>
    <lineage>
        <taxon>Bacteria</taxon>
        <taxon>Pseudomonadati</taxon>
        <taxon>Campylobacterota</taxon>
        <taxon>Epsilonproteobacteria</taxon>
        <taxon>Campylobacterales</taxon>
        <taxon>Sulfurovaceae</taxon>
        <taxon>Sulfurovum</taxon>
        <taxon>environmental samples</taxon>
    </lineage>
</organism>
<dbReference type="AlphaFoldDB" id="A0A6S6SA52"/>
<gene>
    <name evidence="3" type="ORF">HELGO_WM32609</name>
</gene>
<dbReference type="EMBL" id="CACVAP010000028">
    <property type="protein sequence ID" value="CAA6799989.1"/>
    <property type="molecule type" value="Genomic_DNA"/>
</dbReference>
<reference evidence="3" key="1">
    <citation type="submission" date="2020-01" db="EMBL/GenBank/DDBJ databases">
        <authorList>
            <person name="Meier V. D."/>
            <person name="Meier V D."/>
        </authorList>
    </citation>
    <scope>NUCLEOTIDE SEQUENCE</scope>
    <source>
        <strain evidence="3">HLG_WM_MAG_06</strain>
    </source>
</reference>
<dbReference type="InterPro" id="IPR018873">
    <property type="entry name" value="KilA-N_DNA-bd_domain"/>
</dbReference>
<feature type="non-terminal residue" evidence="3">
    <location>
        <position position="1"/>
    </location>
</feature>
<feature type="coiled-coil region" evidence="1">
    <location>
        <begin position="66"/>
        <end position="93"/>
    </location>
</feature>
<dbReference type="Pfam" id="PF10543">
    <property type="entry name" value="ORF6N"/>
    <property type="match status" value="1"/>
</dbReference>